<gene>
    <name evidence="2" type="ORF">HYPSUDRAFT_190451</name>
</gene>
<protein>
    <recommendedName>
        <fullName evidence="1">Protein kinase domain-containing protein</fullName>
    </recommendedName>
</protein>
<dbReference type="OMA" id="AYLHAFK"/>
<reference evidence="3" key="1">
    <citation type="submission" date="2014-04" db="EMBL/GenBank/DDBJ databases">
        <title>Evolutionary Origins and Diversification of the Mycorrhizal Mutualists.</title>
        <authorList>
            <consortium name="DOE Joint Genome Institute"/>
            <consortium name="Mycorrhizal Genomics Consortium"/>
            <person name="Kohler A."/>
            <person name="Kuo A."/>
            <person name="Nagy L.G."/>
            <person name="Floudas D."/>
            <person name="Copeland A."/>
            <person name="Barry K.W."/>
            <person name="Cichocki N."/>
            <person name="Veneault-Fourrey C."/>
            <person name="LaButti K."/>
            <person name="Lindquist E.A."/>
            <person name="Lipzen A."/>
            <person name="Lundell T."/>
            <person name="Morin E."/>
            <person name="Murat C."/>
            <person name="Riley R."/>
            <person name="Ohm R."/>
            <person name="Sun H."/>
            <person name="Tunlid A."/>
            <person name="Henrissat B."/>
            <person name="Grigoriev I.V."/>
            <person name="Hibbett D.S."/>
            <person name="Martin F."/>
        </authorList>
    </citation>
    <scope>NUCLEOTIDE SEQUENCE [LARGE SCALE GENOMIC DNA]</scope>
    <source>
        <strain evidence="3">FD-334 SS-4</strain>
    </source>
</reference>
<name>A0A0D2KW99_HYPSF</name>
<feature type="domain" description="Protein kinase" evidence="1">
    <location>
        <begin position="388"/>
        <end position="668"/>
    </location>
</feature>
<dbReference type="OrthoDB" id="6718656at2759"/>
<evidence type="ECO:0000313" key="2">
    <source>
        <dbReference type="EMBL" id="KJA18937.1"/>
    </source>
</evidence>
<dbReference type="SUPFAM" id="SSF56112">
    <property type="entry name" value="Protein kinase-like (PK-like)"/>
    <property type="match status" value="1"/>
</dbReference>
<dbReference type="PROSITE" id="PS50011">
    <property type="entry name" value="PROTEIN_KINASE_DOM"/>
    <property type="match status" value="1"/>
</dbReference>
<proteinExistence type="predicted"/>
<dbReference type="Gene3D" id="1.10.510.10">
    <property type="entry name" value="Transferase(Phosphotransferase) domain 1"/>
    <property type="match status" value="1"/>
</dbReference>
<dbReference type="EMBL" id="KN817583">
    <property type="protein sequence ID" value="KJA18937.1"/>
    <property type="molecule type" value="Genomic_DNA"/>
</dbReference>
<dbReference type="InterPro" id="IPR001245">
    <property type="entry name" value="Ser-Thr/Tyr_kinase_cat_dom"/>
</dbReference>
<organism evidence="2 3">
    <name type="scientific">Hypholoma sublateritium (strain FD-334 SS-4)</name>
    <dbReference type="NCBI Taxonomy" id="945553"/>
    <lineage>
        <taxon>Eukaryota</taxon>
        <taxon>Fungi</taxon>
        <taxon>Dikarya</taxon>
        <taxon>Basidiomycota</taxon>
        <taxon>Agaricomycotina</taxon>
        <taxon>Agaricomycetes</taxon>
        <taxon>Agaricomycetidae</taxon>
        <taxon>Agaricales</taxon>
        <taxon>Agaricineae</taxon>
        <taxon>Strophariaceae</taxon>
        <taxon>Hypholoma</taxon>
    </lineage>
</organism>
<keyword evidence="3" id="KW-1185">Reference proteome</keyword>
<evidence type="ECO:0000313" key="3">
    <source>
        <dbReference type="Proteomes" id="UP000054270"/>
    </source>
</evidence>
<dbReference type="PANTHER" id="PTHR44329">
    <property type="entry name" value="SERINE/THREONINE-PROTEIN KINASE TNNI3K-RELATED"/>
    <property type="match status" value="1"/>
</dbReference>
<dbReference type="STRING" id="945553.A0A0D2KW99"/>
<accession>A0A0D2KW99</accession>
<evidence type="ECO:0000259" key="1">
    <source>
        <dbReference type="PROSITE" id="PS50011"/>
    </source>
</evidence>
<dbReference type="Proteomes" id="UP000054270">
    <property type="component" value="Unassembled WGS sequence"/>
</dbReference>
<sequence>MISKYFPPFIWELWLSAGPSLSPRPPRVHVYDAFTNELSETHKPPCQREAAFKDLDIGFLSVETLRVLHDTEASLSRLEHKAYDVIKDVLERTVWGEDWNARKSAQYKDGKANPVSLHIRDAETLRKYFLFLRFRNSEGYQQIVDSLHASYQSDPEERVLFSAYRPLIVQLRLRHVLQDFTSFLEHTTIGKRYVRRHAEAPIVDASLNNLHNIMDLYCWRFSEAELCIGVATEDQEFILSDKCFGTLDEGLIENPECCDLFFPLLPTLALYILGAVGLDDDPSASANPPLKGPQSTIWIDVGLESAIDVHLRNACVLQTYVAFLYFGSLRSAALSISSYDEFRWTAEHLDYSRLKQRCRQKFLQETVTKTLIVKGSIKVVDLTDDVVILGDAAVAHGAFSDVWMGHWVDPMDRQTKKVALKFLRQIMVNNVREKLLKRLQVEVLAWHRLCHKNISQLFGIVQSPTSIAMVSQWCSNGTLTSYIRNNPEADRLGLLVQVASGITYLHTVKPAIVHGDLKGGNVLIDDSGVPTITDFGLSKVLEDLELPLNGSTRGTSFFAGSTRWMAPEIIMALVEDDGAPPPITTASDVYAFASIGLEVATGKLPYANRTNDPAVIVDVIRGVRPTMDGKCLLKLDPAGETAFGDIMRRCWAEDPAARPCMSEVTLFLDVLNATQARRL</sequence>
<dbReference type="InterPro" id="IPR000719">
    <property type="entry name" value="Prot_kinase_dom"/>
</dbReference>
<dbReference type="AlphaFoldDB" id="A0A0D2KW99"/>
<dbReference type="InterPro" id="IPR051681">
    <property type="entry name" value="Ser/Thr_Kinases-Pseudokinases"/>
</dbReference>
<dbReference type="GO" id="GO:0004674">
    <property type="term" value="F:protein serine/threonine kinase activity"/>
    <property type="evidence" value="ECO:0007669"/>
    <property type="project" value="TreeGrafter"/>
</dbReference>
<dbReference type="GO" id="GO:0005524">
    <property type="term" value="F:ATP binding"/>
    <property type="evidence" value="ECO:0007669"/>
    <property type="project" value="InterPro"/>
</dbReference>
<dbReference type="InterPro" id="IPR008271">
    <property type="entry name" value="Ser/Thr_kinase_AS"/>
</dbReference>
<dbReference type="InterPro" id="IPR011009">
    <property type="entry name" value="Kinase-like_dom_sf"/>
</dbReference>
<dbReference type="Pfam" id="PF07714">
    <property type="entry name" value="PK_Tyr_Ser-Thr"/>
    <property type="match status" value="1"/>
</dbReference>
<dbReference type="PROSITE" id="PS00108">
    <property type="entry name" value="PROTEIN_KINASE_ST"/>
    <property type="match status" value="1"/>
</dbReference>
<dbReference type="SMART" id="SM00220">
    <property type="entry name" value="S_TKc"/>
    <property type="match status" value="1"/>
</dbReference>